<protein>
    <submittedName>
        <fullName evidence="4">Putative hydrolases of the HAD superfamily</fullName>
    </submittedName>
</protein>
<name>G2GYM9_9ENTR</name>
<proteinExistence type="predicted"/>
<dbReference type="AlphaFoldDB" id="G2GYM9"/>
<evidence type="ECO:0000256" key="3">
    <source>
        <dbReference type="ARBA" id="ARBA00022842"/>
    </source>
</evidence>
<dbReference type="Pfam" id="PF08282">
    <property type="entry name" value="Hydrolase_3"/>
    <property type="match status" value="1"/>
</dbReference>
<comment type="caution">
    <text evidence="4">The sequence shown here is derived from an EMBL/GenBank/DDBJ whole genome shotgun (WGS) entry which is preliminary data.</text>
</comment>
<dbReference type="SUPFAM" id="SSF56784">
    <property type="entry name" value="HAD-like"/>
    <property type="match status" value="1"/>
</dbReference>
<dbReference type="PANTHER" id="PTHR47267">
    <property type="match status" value="1"/>
</dbReference>
<evidence type="ECO:0000313" key="4">
    <source>
        <dbReference type="EMBL" id="EGY29151.1"/>
    </source>
</evidence>
<organism evidence="4 5">
    <name type="scientific">Candidatus Regiella insecticola 5.15</name>
    <dbReference type="NCBI Taxonomy" id="1005043"/>
    <lineage>
        <taxon>Bacteria</taxon>
        <taxon>Pseudomonadati</taxon>
        <taxon>Pseudomonadota</taxon>
        <taxon>Gammaproteobacteria</taxon>
        <taxon>Enterobacterales</taxon>
        <taxon>Enterobacteriaceae</taxon>
        <taxon>aphid secondary symbionts</taxon>
        <taxon>Candidatus Regiella</taxon>
    </lineage>
</organism>
<dbReference type="PATRIC" id="fig|1005043.3.peg.793"/>
<dbReference type="Proteomes" id="UP000004116">
    <property type="component" value="Unassembled WGS sequence"/>
</dbReference>
<dbReference type="InterPro" id="IPR036412">
    <property type="entry name" value="HAD-like_sf"/>
</dbReference>
<evidence type="ECO:0000256" key="2">
    <source>
        <dbReference type="ARBA" id="ARBA00022801"/>
    </source>
</evidence>
<comment type="cofactor">
    <cofactor evidence="1">
        <name>Mg(2+)</name>
        <dbReference type="ChEBI" id="CHEBI:18420"/>
    </cofactor>
</comment>
<gene>
    <name evidence="4" type="ORF">Rin_00008890</name>
</gene>
<keyword evidence="2 4" id="KW-0378">Hydrolase</keyword>
<feature type="non-terminal residue" evidence="4">
    <location>
        <position position="1"/>
    </location>
</feature>
<keyword evidence="5" id="KW-1185">Reference proteome</keyword>
<accession>G2GYM9</accession>
<evidence type="ECO:0000313" key="5">
    <source>
        <dbReference type="Proteomes" id="UP000004116"/>
    </source>
</evidence>
<evidence type="ECO:0000256" key="1">
    <source>
        <dbReference type="ARBA" id="ARBA00001946"/>
    </source>
</evidence>
<dbReference type="Gene3D" id="3.30.1240.10">
    <property type="match status" value="1"/>
</dbReference>
<keyword evidence="3" id="KW-0460">Magnesium</keyword>
<dbReference type="EMBL" id="AGCA01000229">
    <property type="protein sequence ID" value="EGY29151.1"/>
    <property type="molecule type" value="Genomic_DNA"/>
</dbReference>
<reference evidence="4 5" key="1">
    <citation type="journal article" date="2012" name="Genome Res.">
        <title>Genomic basis of endosymbiont-conferred protection against an insect parasitoid.</title>
        <authorList>
            <person name="Hansen A.K."/>
            <person name="Vorburger C."/>
            <person name="Moran N.A."/>
        </authorList>
    </citation>
    <scope>NUCLEOTIDE SEQUENCE [LARGE SCALE GENOMIC DNA]</scope>
    <source>
        <strain evidence="5">R5.15</strain>
    </source>
</reference>
<dbReference type="GO" id="GO:0016787">
    <property type="term" value="F:hydrolase activity"/>
    <property type="evidence" value="ECO:0007669"/>
    <property type="project" value="UniProtKB-KW"/>
</dbReference>
<dbReference type="PANTHER" id="PTHR47267:SF4">
    <property type="entry name" value="PYRIDOXAL PHOSPHATE PHOSPHATASE YIGL"/>
    <property type="match status" value="1"/>
</dbReference>
<sequence>ISRSFIPSPKAMQFSSECPSFSATRANAFPFDTPAPITSKQFGNEKQTLTRSPQRALISFSNGARVHNTAGELLFSDNIDQDIVTALYSIEANNPEILTNIYRNDDWYINRESPEQAAFFHESIFNYQIATLKLLPTDGVCKIYFLSHDHEKLLPLEKRD</sequence>